<accession>A0A0L7KV48</accession>
<feature type="region of interest" description="Disordered" evidence="13">
    <location>
        <begin position="496"/>
        <end position="516"/>
    </location>
</feature>
<reference evidence="14 15" key="1">
    <citation type="journal article" date="2015" name="Genome Biol. Evol.">
        <title>The genome of winter moth (Operophtera brumata) provides a genomic perspective on sexual dimorphism and phenology.</title>
        <authorList>
            <person name="Derks M.F."/>
            <person name="Smit S."/>
            <person name="Salis L."/>
            <person name="Schijlen E."/>
            <person name="Bossers A."/>
            <person name="Mateman C."/>
            <person name="Pijl A.S."/>
            <person name="de Ridder D."/>
            <person name="Groenen M.A."/>
            <person name="Visser M.E."/>
            <person name="Megens H.J."/>
        </authorList>
    </citation>
    <scope>NUCLEOTIDE SEQUENCE [LARGE SCALE GENOMIC DNA]</scope>
    <source>
        <strain evidence="14">WM2013NL</strain>
        <tissue evidence="14">Head and thorax</tissue>
    </source>
</reference>
<dbReference type="PANTHER" id="PTHR13236:SF0">
    <property type="entry name" value="CYTOPLASMIC DYNEIN 2 LIGHT INTERMEDIATE CHAIN 1"/>
    <property type="match status" value="1"/>
</dbReference>
<keyword evidence="6" id="KW-0493">Microtubule</keyword>
<comment type="similarity">
    <text evidence="2">Belongs to the dynein light intermediate chain family.</text>
</comment>
<keyword evidence="5" id="KW-0963">Cytoplasm</keyword>
<dbReference type="GO" id="GO:0005874">
    <property type="term" value="C:microtubule"/>
    <property type="evidence" value="ECO:0007669"/>
    <property type="project" value="UniProtKB-KW"/>
</dbReference>
<evidence type="ECO:0000256" key="5">
    <source>
        <dbReference type="ARBA" id="ARBA00022490"/>
    </source>
</evidence>
<evidence type="ECO:0000256" key="8">
    <source>
        <dbReference type="ARBA" id="ARBA00023017"/>
    </source>
</evidence>
<evidence type="ECO:0000313" key="14">
    <source>
        <dbReference type="EMBL" id="KOB67113.1"/>
    </source>
</evidence>
<dbReference type="InterPro" id="IPR040045">
    <property type="entry name" value="DYNC2LI1"/>
</dbReference>
<evidence type="ECO:0000256" key="3">
    <source>
        <dbReference type="ARBA" id="ARBA00018863"/>
    </source>
</evidence>
<name>A0A0L7KV48_OPEBR</name>
<dbReference type="InterPro" id="IPR027417">
    <property type="entry name" value="P-loop_NTPase"/>
</dbReference>
<dbReference type="Gene3D" id="3.40.50.300">
    <property type="entry name" value="P-loop containing nucleotide triphosphate hydrolases"/>
    <property type="match status" value="2"/>
</dbReference>
<dbReference type="GO" id="GO:0045504">
    <property type="term" value="F:dynein heavy chain binding"/>
    <property type="evidence" value="ECO:0007669"/>
    <property type="project" value="TreeGrafter"/>
</dbReference>
<dbReference type="GO" id="GO:0035735">
    <property type="term" value="P:intraciliary transport involved in cilium assembly"/>
    <property type="evidence" value="ECO:0007669"/>
    <property type="project" value="InterPro"/>
</dbReference>
<keyword evidence="8" id="KW-0243">Dynein</keyword>
<keyword evidence="10" id="KW-0505">Motor protein</keyword>
<dbReference type="AlphaFoldDB" id="A0A0L7KV48"/>
<comment type="caution">
    <text evidence="14">The sequence shown here is derived from an EMBL/GenBank/DDBJ whole genome shotgun (WGS) entry which is preliminary data.</text>
</comment>
<evidence type="ECO:0000256" key="12">
    <source>
        <dbReference type="ARBA" id="ARBA00023273"/>
    </source>
</evidence>
<dbReference type="GO" id="GO:0035721">
    <property type="term" value="P:intraciliary retrograde transport"/>
    <property type="evidence" value="ECO:0007669"/>
    <property type="project" value="InterPro"/>
</dbReference>
<feature type="compositionally biased region" description="Polar residues" evidence="13">
    <location>
        <begin position="502"/>
        <end position="512"/>
    </location>
</feature>
<evidence type="ECO:0000256" key="7">
    <source>
        <dbReference type="ARBA" id="ARBA00022794"/>
    </source>
</evidence>
<comment type="subcellular location">
    <subcellularLocation>
        <location evidence="1">Cytoplasm</location>
        <location evidence="1">Cytoskeleton</location>
        <location evidence="1">Cilium basal body</location>
    </subcellularLocation>
</comment>
<proteinExistence type="inferred from homology"/>
<keyword evidence="9" id="KW-0969">Cilium</keyword>
<dbReference type="GO" id="GO:0005930">
    <property type="term" value="C:axoneme"/>
    <property type="evidence" value="ECO:0007669"/>
    <property type="project" value="TreeGrafter"/>
</dbReference>
<sequence>MLSLPEIATKLVDETLSQANEENARTVVLAGSKEVGKSTLLCTFLERTETPRETLVLEYSFGRRSNQKQSIEKTICHIWEYGGKLEALKNVLTSIPVKGNYYFYIMVDLSKIKRVWETIETCIQAMHDTYAESEKKPEVVIVGGKYDIFKNYDSEIKKMLCTTIRSIAMIYKAHVLFYSSKEAGLVRRAKETLQNSAFGNGIVFKEKNSNFTKPLLIPVGSDSWESIGLKVRHLSRIPPEPVVPDSTATVGTQLSARTHPEPTLDKVAALKYEELRRMESLDVSIDEYLLNGKSTLLCTFLERTETPRETLVLEYSFGRRSNQKQSIEKTICHIWEYGGKLEALKNVLTSIPVKGNYYFYIMVDLSKIKRVWETIETCIQAMHDTYAESEKKTEIVIVGGKYDVFKNYDSEIKKILCTTIRSMAMIYKAHVLFYSSKEPALVRRAKETLQNSAFGNGIVFKEKNSNFTKPLLIPVGSDSWESIGLKVRHLSRIPPEPVVPDSTATGGTQLSARTHPEPTLDKVAALKYEELRRMESLDVSIDEYLLSVSNK</sequence>
<dbReference type="Proteomes" id="UP000037510">
    <property type="component" value="Unassembled WGS sequence"/>
</dbReference>
<keyword evidence="4" id="KW-0217">Developmental protein</keyword>
<gene>
    <name evidence="14" type="ORF">OBRU01_20374</name>
</gene>
<keyword evidence="12" id="KW-0966">Cell projection</keyword>
<dbReference type="GO" id="GO:0005868">
    <property type="term" value="C:cytoplasmic dynein complex"/>
    <property type="evidence" value="ECO:0007669"/>
    <property type="project" value="InterPro"/>
</dbReference>
<evidence type="ECO:0000256" key="6">
    <source>
        <dbReference type="ARBA" id="ARBA00022701"/>
    </source>
</evidence>
<evidence type="ECO:0000256" key="10">
    <source>
        <dbReference type="ARBA" id="ARBA00023175"/>
    </source>
</evidence>
<organism evidence="14 15">
    <name type="scientific">Operophtera brumata</name>
    <name type="common">Winter moth</name>
    <name type="synonym">Phalaena brumata</name>
    <dbReference type="NCBI Taxonomy" id="104452"/>
    <lineage>
        <taxon>Eukaryota</taxon>
        <taxon>Metazoa</taxon>
        <taxon>Ecdysozoa</taxon>
        <taxon>Arthropoda</taxon>
        <taxon>Hexapoda</taxon>
        <taxon>Insecta</taxon>
        <taxon>Pterygota</taxon>
        <taxon>Neoptera</taxon>
        <taxon>Endopterygota</taxon>
        <taxon>Lepidoptera</taxon>
        <taxon>Glossata</taxon>
        <taxon>Ditrysia</taxon>
        <taxon>Geometroidea</taxon>
        <taxon>Geometridae</taxon>
        <taxon>Larentiinae</taxon>
        <taxon>Operophtera</taxon>
    </lineage>
</organism>
<evidence type="ECO:0000313" key="15">
    <source>
        <dbReference type="Proteomes" id="UP000037510"/>
    </source>
</evidence>
<dbReference type="STRING" id="104452.A0A0L7KV48"/>
<evidence type="ECO:0000256" key="2">
    <source>
        <dbReference type="ARBA" id="ARBA00006831"/>
    </source>
</evidence>
<keyword evidence="7" id="KW-0970">Cilium biogenesis/degradation</keyword>
<dbReference type="GO" id="GO:0036064">
    <property type="term" value="C:ciliary basal body"/>
    <property type="evidence" value="ECO:0007669"/>
    <property type="project" value="TreeGrafter"/>
</dbReference>
<keyword evidence="11" id="KW-0206">Cytoskeleton</keyword>
<dbReference type="SUPFAM" id="SSF52540">
    <property type="entry name" value="P-loop containing nucleoside triphosphate hydrolases"/>
    <property type="match status" value="2"/>
</dbReference>
<protein>
    <recommendedName>
        <fullName evidence="3">Cytoplasmic dynein 2 light intermediate chain 1</fullName>
    </recommendedName>
</protein>
<evidence type="ECO:0000256" key="13">
    <source>
        <dbReference type="SAM" id="MobiDB-lite"/>
    </source>
</evidence>
<evidence type="ECO:0000256" key="4">
    <source>
        <dbReference type="ARBA" id="ARBA00022473"/>
    </source>
</evidence>
<evidence type="ECO:0000256" key="1">
    <source>
        <dbReference type="ARBA" id="ARBA00004120"/>
    </source>
</evidence>
<dbReference type="EMBL" id="JTDY01005321">
    <property type="protein sequence ID" value="KOB67113.1"/>
    <property type="molecule type" value="Genomic_DNA"/>
</dbReference>
<evidence type="ECO:0000256" key="11">
    <source>
        <dbReference type="ARBA" id="ARBA00023212"/>
    </source>
</evidence>
<evidence type="ECO:0000256" key="9">
    <source>
        <dbReference type="ARBA" id="ARBA00023069"/>
    </source>
</evidence>
<dbReference type="PANTHER" id="PTHR13236">
    <property type="entry name" value="DYNEIN 2 LIGHT INTERMEDIATE CHAIN, ISOFORM 2"/>
    <property type="match status" value="1"/>
</dbReference>
<keyword evidence="15" id="KW-1185">Reference proteome</keyword>